<protein>
    <submittedName>
        <fullName evidence="7">Unannotated protein</fullName>
    </submittedName>
</protein>
<keyword evidence="4 6" id="KW-0472">Membrane</keyword>
<dbReference type="Pfam" id="PF01988">
    <property type="entry name" value="VIT1"/>
    <property type="match status" value="1"/>
</dbReference>
<dbReference type="InterPro" id="IPR008217">
    <property type="entry name" value="Ccc1_fam"/>
</dbReference>
<feature type="transmembrane region" description="Helical" evidence="6">
    <location>
        <begin position="36"/>
        <end position="58"/>
    </location>
</feature>
<evidence type="ECO:0000256" key="5">
    <source>
        <dbReference type="SAM" id="MobiDB-lite"/>
    </source>
</evidence>
<keyword evidence="3 6" id="KW-1133">Transmembrane helix</keyword>
<organism evidence="7">
    <name type="scientific">freshwater metagenome</name>
    <dbReference type="NCBI Taxonomy" id="449393"/>
    <lineage>
        <taxon>unclassified sequences</taxon>
        <taxon>metagenomes</taxon>
        <taxon>ecological metagenomes</taxon>
    </lineage>
</organism>
<evidence type="ECO:0000256" key="3">
    <source>
        <dbReference type="ARBA" id="ARBA00022989"/>
    </source>
</evidence>
<dbReference type="PANTHER" id="PTHR31851">
    <property type="entry name" value="FE(2+)/MN(2+) TRANSPORTER PCL1"/>
    <property type="match status" value="1"/>
</dbReference>
<reference evidence="7" key="1">
    <citation type="submission" date="2020-05" db="EMBL/GenBank/DDBJ databases">
        <authorList>
            <person name="Chiriac C."/>
            <person name="Salcher M."/>
            <person name="Ghai R."/>
            <person name="Kavagutti S V."/>
        </authorList>
    </citation>
    <scope>NUCLEOTIDE SEQUENCE</scope>
</reference>
<dbReference type="GO" id="GO:0030026">
    <property type="term" value="P:intracellular manganese ion homeostasis"/>
    <property type="evidence" value="ECO:0007669"/>
    <property type="project" value="InterPro"/>
</dbReference>
<accession>A0A6J6USF4</accession>
<dbReference type="GO" id="GO:0012505">
    <property type="term" value="C:endomembrane system"/>
    <property type="evidence" value="ECO:0007669"/>
    <property type="project" value="UniProtKB-SubCell"/>
</dbReference>
<feature type="transmembrane region" description="Helical" evidence="6">
    <location>
        <begin position="227"/>
        <end position="248"/>
    </location>
</feature>
<feature type="transmembrane region" description="Helical" evidence="6">
    <location>
        <begin position="64"/>
        <end position="86"/>
    </location>
</feature>
<dbReference type="CDD" id="cd02432">
    <property type="entry name" value="Nodulin-21_like_1"/>
    <property type="match status" value="1"/>
</dbReference>
<evidence type="ECO:0000256" key="2">
    <source>
        <dbReference type="ARBA" id="ARBA00022692"/>
    </source>
</evidence>
<gene>
    <name evidence="7" type="ORF">UFOPK2761_02773</name>
</gene>
<keyword evidence="2 6" id="KW-0812">Transmembrane</keyword>
<feature type="transmembrane region" description="Helical" evidence="6">
    <location>
        <begin position="193"/>
        <end position="215"/>
    </location>
</feature>
<sequence length="249" mass="25630">MTTEPISFNPADVDPQQHDDEPHDTGIRSRLNWLRAGVLGANDGIVSTAGLVVGVAGATTDRSAILIAGTAALVAGALSMAAGEYVSVSTQSDSEKALLDKERRELVEEPEEELAELAQIYVDKGLSPELAQQVAVELTAHDALAAHAEAELGIDPSEVTNAWHAAWASMISFFLGALLPLLTIVLFGPDLRVPVTMVAVAVALAVTGWASARLGYGPPGRAVARNVGGGVFAMVVTFAVGSALGAGIA</sequence>
<proteinExistence type="predicted"/>
<feature type="compositionally biased region" description="Basic and acidic residues" evidence="5">
    <location>
        <begin position="15"/>
        <end position="26"/>
    </location>
</feature>
<evidence type="ECO:0000313" key="7">
    <source>
        <dbReference type="EMBL" id="CAB4762881.1"/>
    </source>
</evidence>
<dbReference type="EMBL" id="CAEZYQ010000027">
    <property type="protein sequence ID" value="CAB4762881.1"/>
    <property type="molecule type" value="Genomic_DNA"/>
</dbReference>
<evidence type="ECO:0000256" key="6">
    <source>
        <dbReference type="SAM" id="Phobius"/>
    </source>
</evidence>
<evidence type="ECO:0000256" key="4">
    <source>
        <dbReference type="ARBA" id="ARBA00023136"/>
    </source>
</evidence>
<dbReference type="AlphaFoldDB" id="A0A6J6USF4"/>
<evidence type="ECO:0000256" key="1">
    <source>
        <dbReference type="ARBA" id="ARBA00004127"/>
    </source>
</evidence>
<name>A0A6J6USF4_9ZZZZ</name>
<feature type="region of interest" description="Disordered" evidence="5">
    <location>
        <begin position="1"/>
        <end position="26"/>
    </location>
</feature>
<feature type="transmembrane region" description="Helical" evidence="6">
    <location>
        <begin position="165"/>
        <end position="187"/>
    </location>
</feature>
<comment type="subcellular location">
    <subcellularLocation>
        <location evidence="1">Endomembrane system</location>
        <topology evidence="1">Multi-pass membrane protein</topology>
    </subcellularLocation>
</comment>
<dbReference type="GO" id="GO:0005384">
    <property type="term" value="F:manganese ion transmembrane transporter activity"/>
    <property type="evidence" value="ECO:0007669"/>
    <property type="project" value="InterPro"/>
</dbReference>